<dbReference type="AlphaFoldDB" id="A0A505DFH5"/>
<evidence type="ECO:0000256" key="1">
    <source>
        <dbReference type="SAM" id="MobiDB-lite"/>
    </source>
</evidence>
<accession>A0A505DFH5</accession>
<evidence type="ECO:0000313" key="3">
    <source>
        <dbReference type="Proteomes" id="UP000317378"/>
    </source>
</evidence>
<sequence>MTVGLLSLRRAAAHSPLAVIGDTLAEEISSLPCRSHRHPQPTHHGGIRMASPEGKGRGMGSRGALSAISRWAVRLQQRPEADHRGNALVRRAQETIALYAGARTS</sequence>
<name>A0A505DFH5_9ACTN</name>
<keyword evidence="3" id="KW-1185">Reference proteome</keyword>
<evidence type="ECO:0008006" key="4">
    <source>
        <dbReference type="Google" id="ProtNLM"/>
    </source>
</evidence>
<dbReference type="EMBL" id="VCHX02000352">
    <property type="protein sequence ID" value="TPQ15501.1"/>
    <property type="molecule type" value="Genomic_DNA"/>
</dbReference>
<dbReference type="Proteomes" id="UP000317378">
    <property type="component" value="Unassembled WGS sequence"/>
</dbReference>
<gene>
    <name evidence="2" type="ORF">FGD71_047010</name>
</gene>
<proteinExistence type="predicted"/>
<comment type="caution">
    <text evidence="2">The sequence shown here is derived from an EMBL/GenBank/DDBJ whole genome shotgun (WGS) entry which is preliminary data.</text>
</comment>
<protein>
    <recommendedName>
        <fullName evidence="4">Transposase</fullName>
    </recommendedName>
</protein>
<dbReference type="RefSeq" id="WP_119106773.1">
    <property type="nucleotide sequence ID" value="NZ_QXMJ01000352.1"/>
</dbReference>
<organism evidence="2 3">
    <name type="scientific">Streptomyces sporangiiformans</name>
    <dbReference type="NCBI Taxonomy" id="2315329"/>
    <lineage>
        <taxon>Bacteria</taxon>
        <taxon>Bacillati</taxon>
        <taxon>Actinomycetota</taxon>
        <taxon>Actinomycetes</taxon>
        <taxon>Kitasatosporales</taxon>
        <taxon>Streptomycetaceae</taxon>
        <taxon>Streptomyces</taxon>
    </lineage>
</organism>
<evidence type="ECO:0000313" key="2">
    <source>
        <dbReference type="EMBL" id="TPQ15501.1"/>
    </source>
</evidence>
<feature type="region of interest" description="Disordered" evidence="1">
    <location>
        <begin position="33"/>
        <end position="62"/>
    </location>
</feature>
<reference evidence="2 3" key="1">
    <citation type="submission" date="2019-06" db="EMBL/GenBank/DDBJ databases">
        <title>Streptomyces sporangiiformans sp. nov., a novel actinomycete isolated from soil in Mount Song.</title>
        <authorList>
            <person name="Han L."/>
        </authorList>
    </citation>
    <scope>NUCLEOTIDE SEQUENCE [LARGE SCALE GENOMIC DNA]</scope>
    <source>
        <strain evidence="2 3">NEAU-SSA 1</strain>
    </source>
</reference>